<dbReference type="NCBIfam" id="TIGR00157">
    <property type="entry name" value="ribosome small subunit-dependent GTPase A"/>
    <property type="match status" value="1"/>
</dbReference>
<dbReference type="Gene3D" id="2.40.50.140">
    <property type="entry name" value="Nucleic acid-binding proteins"/>
    <property type="match status" value="1"/>
</dbReference>
<keyword evidence="8 10" id="KW-0694">RNA-binding</keyword>
<protein>
    <recommendedName>
        <fullName evidence="10">Small ribosomal subunit biogenesis GTPase RsgA</fullName>
        <ecNumber evidence="10">3.6.1.-</ecNumber>
    </recommendedName>
</protein>
<evidence type="ECO:0000259" key="11">
    <source>
        <dbReference type="PROSITE" id="PS50936"/>
    </source>
</evidence>
<name>A0A1M6HE05_9FLAO</name>
<organism evidence="13 14">
    <name type="scientific">Aquimarina spongiae</name>
    <dbReference type="NCBI Taxonomy" id="570521"/>
    <lineage>
        <taxon>Bacteria</taxon>
        <taxon>Pseudomonadati</taxon>
        <taxon>Bacteroidota</taxon>
        <taxon>Flavobacteriia</taxon>
        <taxon>Flavobacteriales</taxon>
        <taxon>Flavobacteriaceae</taxon>
        <taxon>Aquimarina</taxon>
    </lineage>
</organism>
<comment type="subunit">
    <text evidence="10">Monomer. Associates with 30S ribosomal subunit, binds 16S rRNA.</text>
</comment>
<evidence type="ECO:0000313" key="14">
    <source>
        <dbReference type="Proteomes" id="UP000184432"/>
    </source>
</evidence>
<feature type="domain" description="CP-type G" evidence="12">
    <location>
        <begin position="104"/>
        <end position="263"/>
    </location>
</feature>
<keyword evidence="4 10" id="KW-0699">rRNA-binding</keyword>
<dbReference type="SUPFAM" id="SSF52540">
    <property type="entry name" value="P-loop containing nucleoside triphosphate hydrolases"/>
    <property type="match status" value="1"/>
</dbReference>
<dbReference type="GO" id="GO:0019843">
    <property type="term" value="F:rRNA binding"/>
    <property type="evidence" value="ECO:0007669"/>
    <property type="project" value="UniProtKB-KW"/>
</dbReference>
<keyword evidence="9 10" id="KW-0342">GTP-binding</keyword>
<evidence type="ECO:0000256" key="4">
    <source>
        <dbReference type="ARBA" id="ARBA00022730"/>
    </source>
</evidence>
<dbReference type="PROSITE" id="PS50936">
    <property type="entry name" value="ENGC_GTPASE"/>
    <property type="match status" value="1"/>
</dbReference>
<comment type="similarity">
    <text evidence="10">Belongs to the TRAFAC class YlqF/YawG GTPase family. RsgA subfamily.</text>
</comment>
<evidence type="ECO:0000256" key="3">
    <source>
        <dbReference type="ARBA" id="ARBA00022723"/>
    </source>
</evidence>
<keyword evidence="3 10" id="KW-0479">Metal-binding</keyword>
<reference evidence="14" key="1">
    <citation type="submission" date="2016-11" db="EMBL/GenBank/DDBJ databases">
        <authorList>
            <person name="Varghese N."/>
            <person name="Submissions S."/>
        </authorList>
    </citation>
    <scope>NUCLEOTIDE SEQUENCE [LARGE SCALE GENOMIC DNA]</scope>
    <source>
        <strain evidence="14">DSM 22623</strain>
    </source>
</reference>
<feature type="domain" description="EngC GTPase" evidence="11">
    <location>
        <begin position="112"/>
        <end position="261"/>
    </location>
</feature>
<evidence type="ECO:0000256" key="2">
    <source>
        <dbReference type="ARBA" id="ARBA00022517"/>
    </source>
</evidence>
<dbReference type="RefSeq" id="WP_244548158.1">
    <property type="nucleotide sequence ID" value="NZ_FQYP01000006.1"/>
</dbReference>
<evidence type="ECO:0000256" key="1">
    <source>
        <dbReference type="ARBA" id="ARBA00022490"/>
    </source>
</evidence>
<dbReference type="InterPro" id="IPR012340">
    <property type="entry name" value="NA-bd_OB-fold"/>
</dbReference>
<evidence type="ECO:0000313" key="13">
    <source>
        <dbReference type="EMBL" id="SHJ20421.1"/>
    </source>
</evidence>
<dbReference type="CDD" id="cd01854">
    <property type="entry name" value="YjeQ_EngC"/>
    <property type="match status" value="1"/>
</dbReference>
<dbReference type="PANTHER" id="PTHR32120:SF10">
    <property type="entry name" value="SMALL RIBOSOMAL SUBUNIT BIOGENESIS GTPASE RSGA"/>
    <property type="match status" value="1"/>
</dbReference>
<keyword evidence="5 10" id="KW-0547">Nucleotide-binding</keyword>
<evidence type="ECO:0000256" key="8">
    <source>
        <dbReference type="ARBA" id="ARBA00022884"/>
    </source>
</evidence>
<dbReference type="STRING" id="570521.SAMN04488508_106234"/>
<feature type="binding site" evidence="10">
    <location>
        <begin position="151"/>
        <end position="154"/>
    </location>
    <ligand>
        <name>GTP</name>
        <dbReference type="ChEBI" id="CHEBI:37565"/>
    </ligand>
</feature>
<evidence type="ECO:0000256" key="9">
    <source>
        <dbReference type="ARBA" id="ARBA00023134"/>
    </source>
</evidence>
<evidence type="ECO:0000256" key="10">
    <source>
        <dbReference type="HAMAP-Rule" id="MF_01820"/>
    </source>
</evidence>
<accession>A0A1M6HE05</accession>
<evidence type="ECO:0000259" key="12">
    <source>
        <dbReference type="PROSITE" id="PS51721"/>
    </source>
</evidence>
<dbReference type="HAMAP" id="MF_01820">
    <property type="entry name" value="GTPase_RsgA"/>
    <property type="match status" value="1"/>
</dbReference>
<dbReference type="GO" id="GO:0042274">
    <property type="term" value="P:ribosomal small subunit biogenesis"/>
    <property type="evidence" value="ECO:0007669"/>
    <property type="project" value="UniProtKB-UniRule"/>
</dbReference>
<dbReference type="GO" id="GO:0046872">
    <property type="term" value="F:metal ion binding"/>
    <property type="evidence" value="ECO:0007669"/>
    <property type="project" value="UniProtKB-KW"/>
</dbReference>
<dbReference type="GO" id="GO:0003924">
    <property type="term" value="F:GTPase activity"/>
    <property type="evidence" value="ECO:0007669"/>
    <property type="project" value="UniProtKB-UniRule"/>
</dbReference>
<comment type="cofactor">
    <cofactor evidence="10">
        <name>Zn(2+)</name>
        <dbReference type="ChEBI" id="CHEBI:29105"/>
    </cofactor>
    <text evidence="10">Binds 1 zinc ion per subunit.</text>
</comment>
<dbReference type="EC" id="3.6.1.-" evidence="10"/>
<feature type="binding site" evidence="10">
    <location>
        <position position="291"/>
    </location>
    <ligand>
        <name>Zn(2+)</name>
        <dbReference type="ChEBI" id="CHEBI:29105"/>
    </ligand>
</feature>
<dbReference type="Pfam" id="PF03193">
    <property type="entry name" value="RsgA_GTPase"/>
    <property type="match status" value="1"/>
</dbReference>
<keyword evidence="7 10" id="KW-0862">Zinc</keyword>
<keyword evidence="1 10" id="KW-0963">Cytoplasm</keyword>
<dbReference type="EMBL" id="FQYP01000006">
    <property type="protein sequence ID" value="SHJ20421.1"/>
    <property type="molecule type" value="Genomic_DNA"/>
</dbReference>
<gene>
    <name evidence="10" type="primary">rsgA</name>
    <name evidence="13" type="ORF">SAMN04488508_106234</name>
</gene>
<dbReference type="Gene3D" id="3.40.50.300">
    <property type="entry name" value="P-loop containing nucleotide triphosphate hydrolases"/>
    <property type="match status" value="1"/>
</dbReference>
<comment type="function">
    <text evidence="10">One of several proteins that assist in the late maturation steps of the functional core of the 30S ribosomal subunit. Helps release RbfA from mature subunits. May play a role in the assembly of ribosomal proteins into the subunit. Circularly permuted GTPase that catalyzes slow GTP hydrolysis, GTPase activity is stimulated by the 30S ribosomal subunit.</text>
</comment>
<keyword evidence="14" id="KW-1185">Reference proteome</keyword>
<keyword evidence="6 10" id="KW-0378">Hydrolase</keyword>
<evidence type="ECO:0000256" key="7">
    <source>
        <dbReference type="ARBA" id="ARBA00022833"/>
    </source>
</evidence>
<dbReference type="AlphaFoldDB" id="A0A1M6HE05"/>
<dbReference type="GO" id="GO:0005737">
    <property type="term" value="C:cytoplasm"/>
    <property type="evidence" value="ECO:0007669"/>
    <property type="project" value="UniProtKB-SubCell"/>
</dbReference>
<dbReference type="SUPFAM" id="SSF50249">
    <property type="entry name" value="Nucleic acid-binding proteins"/>
    <property type="match status" value="1"/>
</dbReference>
<dbReference type="PANTHER" id="PTHR32120">
    <property type="entry name" value="SMALL RIBOSOMAL SUBUNIT BIOGENESIS GTPASE RSGA"/>
    <property type="match status" value="1"/>
</dbReference>
<evidence type="ECO:0000256" key="6">
    <source>
        <dbReference type="ARBA" id="ARBA00022801"/>
    </source>
</evidence>
<proteinExistence type="inferred from homology"/>
<feature type="binding site" evidence="10">
    <location>
        <begin position="205"/>
        <end position="213"/>
    </location>
    <ligand>
        <name>GTP</name>
        <dbReference type="ChEBI" id="CHEBI:37565"/>
    </ligand>
</feature>
<dbReference type="Proteomes" id="UP000184432">
    <property type="component" value="Unassembled WGS sequence"/>
</dbReference>
<dbReference type="PROSITE" id="PS51721">
    <property type="entry name" value="G_CP"/>
    <property type="match status" value="1"/>
</dbReference>
<comment type="subcellular location">
    <subcellularLocation>
        <location evidence="10">Cytoplasm</location>
    </subcellularLocation>
</comment>
<dbReference type="Gene3D" id="1.10.40.50">
    <property type="entry name" value="Probable gtpase engc, domain 3"/>
    <property type="match status" value="1"/>
</dbReference>
<sequence>MKNINLEDLGFEEKLEKYKIANQLDSFLTGRVIQQHRQRYIVLTEQGEMESELLGNLRYTVQNSLDFPAVGDWVALMEYDNNKGLIRAVYPRASLLVRQAVGRKSEKQIIASNVNFGLIVQSLNRDFSINRLERYLTICNSSAIKPIIILSKVDLVDKEEKSRVISLVKKRIKNTPLLLVSNCTGEGLSDVKAILEKGKTYCLLGSSGVGKSTLINSITGQSLMKTDKISDGIDRGKHVTTHRELIVLKTGGVLIDNPGMREVGITDNGMGLENTFEKIMSLSKHCKFKDCNHINTKGCAVLKAIDSGELDEHVYENYMKLEREREHYTSTTFEKRRKDKAFGKMVKNVVNQKRKNMY</sequence>
<feature type="binding site" evidence="10">
    <location>
        <position position="286"/>
    </location>
    <ligand>
        <name>Zn(2+)</name>
        <dbReference type="ChEBI" id="CHEBI:29105"/>
    </ligand>
</feature>
<feature type="binding site" evidence="10">
    <location>
        <position position="299"/>
    </location>
    <ligand>
        <name>Zn(2+)</name>
        <dbReference type="ChEBI" id="CHEBI:29105"/>
    </ligand>
</feature>
<dbReference type="GO" id="GO:0005525">
    <property type="term" value="F:GTP binding"/>
    <property type="evidence" value="ECO:0007669"/>
    <property type="project" value="UniProtKB-UniRule"/>
</dbReference>
<dbReference type="InterPro" id="IPR010914">
    <property type="entry name" value="RsgA_GTPase_dom"/>
</dbReference>
<dbReference type="InterPro" id="IPR027417">
    <property type="entry name" value="P-loop_NTPase"/>
</dbReference>
<keyword evidence="2 10" id="KW-0690">Ribosome biogenesis</keyword>
<dbReference type="InterPro" id="IPR030378">
    <property type="entry name" value="G_CP_dom"/>
</dbReference>
<feature type="binding site" evidence="10">
    <location>
        <position position="293"/>
    </location>
    <ligand>
        <name>Zn(2+)</name>
        <dbReference type="ChEBI" id="CHEBI:29105"/>
    </ligand>
</feature>
<evidence type="ECO:0000256" key="5">
    <source>
        <dbReference type="ARBA" id="ARBA00022741"/>
    </source>
</evidence>
<dbReference type="InterPro" id="IPR004881">
    <property type="entry name" value="Ribosome_biogen_GTPase_RsgA"/>
</dbReference>